<dbReference type="EMBL" id="SULI01000007">
    <property type="protein sequence ID" value="TKZ21019.1"/>
    <property type="molecule type" value="Genomic_DNA"/>
</dbReference>
<dbReference type="SUPFAM" id="SSF53383">
    <property type="entry name" value="PLP-dependent transferases"/>
    <property type="match status" value="1"/>
</dbReference>
<dbReference type="OrthoDB" id="9774495at2"/>
<accession>A0A4U7N5C0</accession>
<comment type="subunit">
    <text evidence="3">Homotetramer.</text>
</comment>
<dbReference type="Proteomes" id="UP000306575">
    <property type="component" value="Unassembled WGS sequence"/>
</dbReference>
<dbReference type="PANTHER" id="PTHR48097:SF5">
    <property type="entry name" value="LOW SPECIFICITY L-THREONINE ALDOLASE"/>
    <property type="match status" value="1"/>
</dbReference>
<protein>
    <submittedName>
        <fullName evidence="6">Low specificity L-threonine aldolase</fullName>
    </submittedName>
</protein>
<evidence type="ECO:0000256" key="4">
    <source>
        <dbReference type="ARBA" id="ARBA00022898"/>
    </source>
</evidence>
<dbReference type="InterPro" id="IPR015424">
    <property type="entry name" value="PyrdxlP-dep_Trfase"/>
</dbReference>
<keyword evidence="7" id="KW-1185">Reference proteome</keyword>
<comment type="similarity">
    <text evidence="2">Belongs to the threonine aldolase family.</text>
</comment>
<evidence type="ECO:0000259" key="5">
    <source>
        <dbReference type="Pfam" id="PF01212"/>
    </source>
</evidence>
<evidence type="ECO:0000256" key="2">
    <source>
        <dbReference type="ARBA" id="ARBA00006966"/>
    </source>
</evidence>
<gene>
    <name evidence="6" type="ORF">FAP39_07845</name>
</gene>
<dbReference type="Gene3D" id="3.40.640.10">
    <property type="entry name" value="Type I PLP-dependent aspartate aminotransferase-like (Major domain)"/>
    <property type="match status" value="1"/>
</dbReference>
<feature type="domain" description="Aromatic amino acid beta-eliminating lyase/threonine aldolase" evidence="5">
    <location>
        <begin position="3"/>
        <end position="289"/>
    </location>
</feature>
<dbReference type="AlphaFoldDB" id="A0A4U7N5C0"/>
<sequence length="351" mass="37999">MYFASDNAGPAHPAIMQAMADANTGYALPYGADTIMDDVRAQIRDTFEAPNAAVYLVATGTAANSLALSCVCQPFETIFCSPVAHIHEDECNAPEFFSGGAKLTLVGQGDKMTPQTLRTAIANEETRGVHGPKRGPVSITQLTERGSAYSVQELTDLCAVAKGFGLPVHLDGARFGNAMMALGCTPAEMTWKAGVDVVSFGGTKNGCVGVEALILFDPDKAMEFELRRKRGAHLFSKHRYLSAQMQSYLADDLWQKNASQANANCARLVAGLRDTETVSFMHEPQANMIFCSFPRAAHQRLHDAGAMYYVWSGTLEGDDPNEMLEARLVCDWSISDALIDQFVDLVRGNTP</sequence>
<dbReference type="PANTHER" id="PTHR48097">
    <property type="entry name" value="L-THREONINE ALDOLASE-RELATED"/>
    <property type="match status" value="1"/>
</dbReference>
<dbReference type="RefSeq" id="WP_138015849.1">
    <property type="nucleotide sequence ID" value="NZ_SULI01000007.1"/>
</dbReference>
<reference evidence="6 7" key="1">
    <citation type="submission" date="2019-04" db="EMBL/GenBank/DDBJ databases">
        <title>Genome sequence of Pelagicola litoralis CL-ES2.</title>
        <authorList>
            <person name="Cao J."/>
        </authorList>
    </citation>
    <scope>NUCLEOTIDE SEQUENCE [LARGE SCALE GENOMIC DNA]</scope>
    <source>
        <strain evidence="6 7">CL-ES2</strain>
    </source>
</reference>
<evidence type="ECO:0000313" key="7">
    <source>
        <dbReference type="Proteomes" id="UP000306575"/>
    </source>
</evidence>
<name>A0A4U7N5C0_9RHOB</name>
<dbReference type="Pfam" id="PF01212">
    <property type="entry name" value="Beta_elim_lyase"/>
    <property type="match status" value="1"/>
</dbReference>
<dbReference type="Gene3D" id="3.90.1150.10">
    <property type="entry name" value="Aspartate Aminotransferase, domain 1"/>
    <property type="match status" value="1"/>
</dbReference>
<dbReference type="InterPro" id="IPR015422">
    <property type="entry name" value="PyrdxlP-dep_Trfase_small"/>
</dbReference>
<comment type="cofactor">
    <cofactor evidence="1">
        <name>pyridoxal 5'-phosphate</name>
        <dbReference type="ChEBI" id="CHEBI:597326"/>
    </cofactor>
</comment>
<evidence type="ECO:0000256" key="3">
    <source>
        <dbReference type="ARBA" id="ARBA00011881"/>
    </source>
</evidence>
<comment type="caution">
    <text evidence="6">The sequence shown here is derived from an EMBL/GenBank/DDBJ whole genome shotgun (WGS) entry which is preliminary data.</text>
</comment>
<keyword evidence="4" id="KW-0663">Pyridoxal phosphate</keyword>
<dbReference type="GO" id="GO:0016829">
    <property type="term" value="F:lyase activity"/>
    <property type="evidence" value="ECO:0007669"/>
    <property type="project" value="InterPro"/>
</dbReference>
<dbReference type="GO" id="GO:0006520">
    <property type="term" value="P:amino acid metabolic process"/>
    <property type="evidence" value="ECO:0007669"/>
    <property type="project" value="InterPro"/>
</dbReference>
<dbReference type="InterPro" id="IPR001597">
    <property type="entry name" value="ArAA_b-elim_lyase/Thr_aldolase"/>
</dbReference>
<evidence type="ECO:0000313" key="6">
    <source>
        <dbReference type="EMBL" id="TKZ21019.1"/>
    </source>
</evidence>
<proteinExistence type="inferred from homology"/>
<dbReference type="InterPro" id="IPR015421">
    <property type="entry name" value="PyrdxlP-dep_Trfase_major"/>
</dbReference>
<evidence type="ECO:0000256" key="1">
    <source>
        <dbReference type="ARBA" id="ARBA00001933"/>
    </source>
</evidence>
<organism evidence="6 7">
    <name type="scientific">Shimia litoralis</name>
    <dbReference type="NCBI Taxonomy" id="420403"/>
    <lineage>
        <taxon>Bacteria</taxon>
        <taxon>Pseudomonadati</taxon>
        <taxon>Pseudomonadota</taxon>
        <taxon>Alphaproteobacteria</taxon>
        <taxon>Rhodobacterales</taxon>
        <taxon>Roseobacteraceae</taxon>
    </lineage>
</organism>